<evidence type="ECO:0000313" key="2">
    <source>
        <dbReference type="Proteomes" id="UP000177746"/>
    </source>
</evidence>
<dbReference type="EMBL" id="MHVI01000010">
    <property type="protein sequence ID" value="OHA91815.1"/>
    <property type="molecule type" value="Genomic_DNA"/>
</dbReference>
<comment type="caution">
    <text evidence="1">The sequence shown here is derived from an EMBL/GenBank/DDBJ whole genome shotgun (WGS) entry which is preliminary data.</text>
</comment>
<sequence>MGVGTWTTEFWLDKTLDRAKFVKVFKARFPGGEAENLAVVPDAKPGYLLFHLHVPSEGKDELVPFLEWYARAHSAENKWKPATGHPFNRHS</sequence>
<protein>
    <submittedName>
        <fullName evidence="1">Uncharacterized protein</fullName>
    </submittedName>
</protein>
<dbReference type="AlphaFoldDB" id="A0A1G2T3F1"/>
<evidence type="ECO:0000313" key="1">
    <source>
        <dbReference type="EMBL" id="OHA91815.1"/>
    </source>
</evidence>
<gene>
    <name evidence="1" type="ORF">A2665_02355</name>
</gene>
<accession>A0A1G2T3F1</accession>
<proteinExistence type="predicted"/>
<organism evidence="1 2">
    <name type="scientific">Candidatus Zambryskibacteria bacterium RIFCSPHIGHO2_01_FULL_46_30</name>
    <dbReference type="NCBI Taxonomy" id="1802739"/>
    <lineage>
        <taxon>Bacteria</taxon>
        <taxon>Candidatus Zambryskiibacteriota</taxon>
    </lineage>
</organism>
<name>A0A1G2T3F1_9BACT</name>
<reference evidence="1 2" key="1">
    <citation type="journal article" date="2016" name="Nat. Commun.">
        <title>Thousands of microbial genomes shed light on interconnected biogeochemical processes in an aquifer system.</title>
        <authorList>
            <person name="Anantharaman K."/>
            <person name="Brown C.T."/>
            <person name="Hug L.A."/>
            <person name="Sharon I."/>
            <person name="Castelle C.J."/>
            <person name="Probst A.J."/>
            <person name="Thomas B.C."/>
            <person name="Singh A."/>
            <person name="Wilkins M.J."/>
            <person name="Karaoz U."/>
            <person name="Brodie E.L."/>
            <person name="Williams K.H."/>
            <person name="Hubbard S.S."/>
            <person name="Banfield J.F."/>
        </authorList>
    </citation>
    <scope>NUCLEOTIDE SEQUENCE [LARGE SCALE GENOMIC DNA]</scope>
</reference>
<dbReference type="Proteomes" id="UP000177746">
    <property type="component" value="Unassembled WGS sequence"/>
</dbReference>